<keyword evidence="1" id="KW-1133">Transmembrane helix</keyword>
<proteinExistence type="predicted"/>
<dbReference type="RefSeq" id="WP_012120250.1">
    <property type="nucleotide sequence ID" value="NC_009767.1"/>
</dbReference>
<keyword evidence="1" id="KW-0472">Membrane</keyword>
<dbReference type="EMBL" id="CP000804">
    <property type="protein sequence ID" value="ABU57824.1"/>
    <property type="molecule type" value="Genomic_DNA"/>
</dbReference>
<dbReference type="HOGENOM" id="CLU_038140_0_0_0"/>
<dbReference type="AlphaFoldDB" id="A7NK04"/>
<dbReference type="InterPro" id="IPR010787">
    <property type="entry name" value="DUF1385"/>
</dbReference>
<evidence type="ECO:0000256" key="1">
    <source>
        <dbReference type="SAM" id="Phobius"/>
    </source>
</evidence>
<reference evidence="2 3" key="1">
    <citation type="submission" date="2007-08" db="EMBL/GenBank/DDBJ databases">
        <title>Complete sequence of Roseiflexus castenholzii DSM 13941.</title>
        <authorList>
            <consortium name="US DOE Joint Genome Institute"/>
            <person name="Copeland A."/>
            <person name="Lucas S."/>
            <person name="Lapidus A."/>
            <person name="Barry K."/>
            <person name="Glavina del Rio T."/>
            <person name="Dalin E."/>
            <person name="Tice H."/>
            <person name="Pitluck S."/>
            <person name="Thompson L.S."/>
            <person name="Brettin T."/>
            <person name="Bruce D."/>
            <person name="Detter J.C."/>
            <person name="Han C."/>
            <person name="Tapia R."/>
            <person name="Schmutz J."/>
            <person name="Larimer F."/>
            <person name="Land M."/>
            <person name="Hauser L."/>
            <person name="Kyrpides N."/>
            <person name="Mikhailova N."/>
            <person name="Bryant D.A."/>
            <person name="Hanada S."/>
            <person name="Tsukatani Y."/>
            <person name="Richardson P."/>
        </authorList>
    </citation>
    <scope>NUCLEOTIDE SEQUENCE [LARGE SCALE GENOMIC DNA]</scope>
    <source>
        <strain evidence="3">DSM 13941 / HLO8</strain>
    </source>
</reference>
<dbReference type="PANTHER" id="PTHR42867">
    <property type="entry name" value="MEMBRANE PROTEIN-RELATED"/>
    <property type="match status" value="1"/>
</dbReference>
<organism evidence="2 3">
    <name type="scientific">Roseiflexus castenholzii (strain DSM 13941 / HLO8)</name>
    <dbReference type="NCBI Taxonomy" id="383372"/>
    <lineage>
        <taxon>Bacteria</taxon>
        <taxon>Bacillati</taxon>
        <taxon>Chloroflexota</taxon>
        <taxon>Chloroflexia</taxon>
        <taxon>Chloroflexales</taxon>
        <taxon>Roseiflexineae</taxon>
        <taxon>Roseiflexaceae</taxon>
        <taxon>Roseiflexus</taxon>
    </lineage>
</organism>
<sequence>MSEQSFSYGGQAVLEGVMMRGLRQATVAVRTPSGEIVFRHEPLNVERRRMWETLPFLRGILMLWDTLSLGIRALNFSASAALGEEEQPQSKGAIALTLIVSLAFAFGLFFVAPLLIASLIERLGATPLMRDAAEGFIQLAIFIGYLTLIGRMPDIQRTFGYHGAEHKTINAYEAGAPLTVESVRSFSLLHPRCGTSFLLVVVVLSIPFFALFSSLPLSERLLSRIILVPVIAAVSYELLRLSAANFHRGWVRRLIAPSLALQRLTTREPDDTMIAVAIAALIPALAADGVVPAAFDASLAHGVARPPADAALA</sequence>
<dbReference type="STRING" id="383372.Rcas_1732"/>
<dbReference type="Pfam" id="PF07136">
    <property type="entry name" value="DUF1385"/>
    <property type="match status" value="1"/>
</dbReference>
<feature type="transmembrane region" description="Helical" evidence="1">
    <location>
        <begin position="94"/>
        <end position="120"/>
    </location>
</feature>
<feature type="transmembrane region" description="Helical" evidence="1">
    <location>
        <begin position="221"/>
        <end position="239"/>
    </location>
</feature>
<dbReference type="eggNOG" id="COG3872">
    <property type="taxonomic scope" value="Bacteria"/>
</dbReference>
<dbReference type="OrthoDB" id="9784805at2"/>
<name>A7NK04_ROSCS</name>
<feature type="transmembrane region" description="Helical" evidence="1">
    <location>
        <begin position="194"/>
        <end position="215"/>
    </location>
</feature>
<dbReference type="PANTHER" id="PTHR42867:SF1">
    <property type="entry name" value="MEMBRANE PROTEIN-RELATED"/>
    <property type="match status" value="1"/>
</dbReference>
<evidence type="ECO:0000313" key="3">
    <source>
        <dbReference type="Proteomes" id="UP000000263"/>
    </source>
</evidence>
<keyword evidence="3" id="KW-1185">Reference proteome</keyword>
<evidence type="ECO:0008006" key="4">
    <source>
        <dbReference type="Google" id="ProtNLM"/>
    </source>
</evidence>
<evidence type="ECO:0000313" key="2">
    <source>
        <dbReference type="EMBL" id="ABU57824.1"/>
    </source>
</evidence>
<protein>
    <recommendedName>
        <fullName evidence="4">DUF1385 domain-containing protein</fullName>
    </recommendedName>
</protein>
<accession>A7NK04</accession>
<keyword evidence="1" id="KW-0812">Transmembrane</keyword>
<gene>
    <name evidence="2" type="ordered locus">Rcas_1732</name>
</gene>
<dbReference type="Proteomes" id="UP000000263">
    <property type="component" value="Chromosome"/>
</dbReference>
<dbReference type="KEGG" id="rca:Rcas_1732"/>